<organism evidence="1 2">
    <name type="scientific">Auriscalpium vulgare</name>
    <dbReference type="NCBI Taxonomy" id="40419"/>
    <lineage>
        <taxon>Eukaryota</taxon>
        <taxon>Fungi</taxon>
        <taxon>Dikarya</taxon>
        <taxon>Basidiomycota</taxon>
        <taxon>Agaricomycotina</taxon>
        <taxon>Agaricomycetes</taxon>
        <taxon>Russulales</taxon>
        <taxon>Auriscalpiaceae</taxon>
        <taxon>Auriscalpium</taxon>
    </lineage>
</organism>
<accession>A0ACB8RPG6</accession>
<protein>
    <submittedName>
        <fullName evidence="1">Uncharacterized protein</fullName>
    </submittedName>
</protein>
<name>A0ACB8RPG6_9AGAM</name>
<evidence type="ECO:0000313" key="2">
    <source>
        <dbReference type="Proteomes" id="UP000814033"/>
    </source>
</evidence>
<sequence>MKTFGIIAGAALSLIAGASSAMAQGPNEECAAGWDWTFNSLGQSPCVIEALLEDNCGNACACNTIVYSLASACSACETLSWEDWNHWFTTNNCTLLQMDLSGFEIPDTTRVPLWAFANLGSTWNSTAAESIGTYPETPYVNSSATPTPVSSSPASTGHHGLSRGAKAAIAGGVVGGAAALLVVLFLVLSRRKTRIASRGFGARVRARYFDMKVAPGVGLITERESVRMQEGPFGREVSSVAVPEKSAA</sequence>
<reference evidence="1" key="2">
    <citation type="journal article" date="2022" name="New Phytol.">
        <title>Evolutionary transition to the ectomycorrhizal habit in the genomes of a hyperdiverse lineage of mushroom-forming fungi.</title>
        <authorList>
            <person name="Looney B."/>
            <person name="Miyauchi S."/>
            <person name="Morin E."/>
            <person name="Drula E."/>
            <person name="Courty P.E."/>
            <person name="Kohler A."/>
            <person name="Kuo A."/>
            <person name="LaButti K."/>
            <person name="Pangilinan J."/>
            <person name="Lipzen A."/>
            <person name="Riley R."/>
            <person name="Andreopoulos W."/>
            <person name="He G."/>
            <person name="Johnson J."/>
            <person name="Nolan M."/>
            <person name="Tritt A."/>
            <person name="Barry K.W."/>
            <person name="Grigoriev I.V."/>
            <person name="Nagy L.G."/>
            <person name="Hibbett D."/>
            <person name="Henrissat B."/>
            <person name="Matheny P.B."/>
            <person name="Labbe J."/>
            <person name="Martin F.M."/>
        </authorList>
    </citation>
    <scope>NUCLEOTIDE SEQUENCE</scope>
    <source>
        <strain evidence="1">FP105234-sp</strain>
    </source>
</reference>
<comment type="caution">
    <text evidence="1">The sequence shown here is derived from an EMBL/GenBank/DDBJ whole genome shotgun (WGS) entry which is preliminary data.</text>
</comment>
<evidence type="ECO:0000313" key="1">
    <source>
        <dbReference type="EMBL" id="KAI0045398.1"/>
    </source>
</evidence>
<dbReference type="Proteomes" id="UP000814033">
    <property type="component" value="Unassembled WGS sequence"/>
</dbReference>
<proteinExistence type="predicted"/>
<keyword evidence="2" id="KW-1185">Reference proteome</keyword>
<gene>
    <name evidence="1" type="ORF">FA95DRAFT_1561114</name>
</gene>
<reference evidence="1" key="1">
    <citation type="submission" date="2021-02" db="EMBL/GenBank/DDBJ databases">
        <authorList>
            <consortium name="DOE Joint Genome Institute"/>
            <person name="Ahrendt S."/>
            <person name="Looney B.P."/>
            <person name="Miyauchi S."/>
            <person name="Morin E."/>
            <person name="Drula E."/>
            <person name="Courty P.E."/>
            <person name="Chicoki N."/>
            <person name="Fauchery L."/>
            <person name="Kohler A."/>
            <person name="Kuo A."/>
            <person name="Labutti K."/>
            <person name="Pangilinan J."/>
            <person name="Lipzen A."/>
            <person name="Riley R."/>
            <person name="Andreopoulos W."/>
            <person name="He G."/>
            <person name="Johnson J."/>
            <person name="Barry K.W."/>
            <person name="Grigoriev I.V."/>
            <person name="Nagy L."/>
            <person name="Hibbett D."/>
            <person name="Henrissat B."/>
            <person name="Matheny P.B."/>
            <person name="Labbe J."/>
            <person name="Martin F."/>
        </authorList>
    </citation>
    <scope>NUCLEOTIDE SEQUENCE</scope>
    <source>
        <strain evidence="1">FP105234-sp</strain>
    </source>
</reference>
<dbReference type="EMBL" id="MU275952">
    <property type="protein sequence ID" value="KAI0045398.1"/>
    <property type="molecule type" value="Genomic_DNA"/>
</dbReference>